<feature type="compositionally biased region" description="Polar residues" evidence="12">
    <location>
        <begin position="36"/>
        <end position="45"/>
    </location>
</feature>
<comment type="caution">
    <text evidence="14">The sequence shown here is derived from an EMBL/GenBank/DDBJ whole genome shotgun (WGS) entry which is preliminary data.</text>
</comment>
<keyword evidence="5 13" id="KW-1133">Transmembrane helix</keyword>
<evidence type="ECO:0000256" key="11">
    <source>
        <dbReference type="RuleBase" id="RU000679"/>
    </source>
</evidence>
<keyword evidence="6" id="KW-0915">Sodium</keyword>
<evidence type="ECO:0000256" key="5">
    <source>
        <dbReference type="ARBA" id="ARBA00022989"/>
    </source>
</evidence>
<dbReference type="EMBL" id="BLXT01000311">
    <property type="protein sequence ID" value="GFN75923.1"/>
    <property type="molecule type" value="Genomic_DNA"/>
</dbReference>
<comment type="subcellular location">
    <subcellularLocation>
        <location evidence="1">Membrane</location>
        <topology evidence="1">Multi-pass membrane protein</topology>
    </subcellularLocation>
</comment>
<feature type="compositionally biased region" description="Basic and acidic residues" evidence="12">
    <location>
        <begin position="10"/>
        <end position="21"/>
    </location>
</feature>
<keyword evidence="9 11" id="KW-0739">Sodium transport</keyword>
<feature type="non-terminal residue" evidence="14">
    <location>
        <position position="127"/>
    </location>
</feature>
<sequence length="127" mass="14118">MPSANQVRDTSSEAHPLKSVEDMSPPPTTGNGTGTSMDSSVTSLNPAVARRKSKFSTEDDDDDDNVKDLLVYYAKNSTMHGIPTIVGSELYRGRHIFWIIVVCVMAIFLGTVIYWQMSDYYDYPTVT</sequence>
<reference evidence="14 15" key="1">
    <citation type="journal article" date="2021" name="Elife">
        <title>Chloroplast acquisition without the gene transfer in kleptoplastic sea slugs, Plakobranchus ocellatus.</title>
        <authorList>
            <person name="Maeda T."/>
            <person name="Takahashi S."/>
            <person name="Yoshida T."/>
            <person name="Shimamura S."/>
            <person name="Takaki Y."/>
            <person name="Nagai Y."/>
            <person name="Toyoda A."/>
            <person name="Suzuki Y."/>
            <person name="Arimoto A."/>
            <person name="Ishii H."/>
            <person name="Satoh N."/>
            <person name="Nishiyama T."/>
            <person name="Hasebe M."/>
            <person name="Maruyama T."/>
            <person name="Minagawa J."/>
            <person name="Obokata J."/>
            <person name="Shigenobu S."/>
        </authorList>
    </citation>
    <scope>NUCLEOTIDE SEQUENCE [LARGE SCALE GENOMIC DNA]</scope>
</reference>
<name>A0AAV3Y1S6_9GAST</name>
<keyword evidence="7 11" id="KW-0406">Ion transport</keyword>
<organism evidence="14 15">
    <name type="scientific">Plakobranchus ocellatus</name>
    <dbReference type="NCBI Taxonomy" id="259542"/>
    <lineage>
        <taxon>Eukaryota</taxon>
        <taxon>Metazoa</taxon>
        <taxon>Spiralia</taxon>
        <taxon>Lophotrochozoa</taxon>
        <taxon>Mollusca</taxon>
        <taxon>Gastropoda</taxon>
        <taxon>Heterobranchia</taxon>
        <taxon>Euthyneura</taxon>
        <taxon>Panpulmonata</taxon>
        <taxon>Sacoglossa</taxon>
        <taxon>Placobranchoidea</taxon>
        <taxon>Plakobranchidae</taxon>
        <taxon>Plakobranchus</taxon>
    </lineage>
</organism>
<keyword evidence="3 11" id="KW-0894">Sodium channel</keyword>
<dbReference type="InterPro" id="IPR001873">
    <property type="entry name" value="ENaC"/>
</dbReference>
<evidence type="ECO:0000256" key="1">
    <source>
        <dbReference type="ARBA" id="ARBA00004141"/>
    </source>
</evidence>
<dbReference type="Proteomes" id="UP000735302">
    <property type="component" value="Unassembled WGS sequence"/>
</dbReference>
<evidence type="ECO:0000313" key="14">
    <source>
        <dbReference type="EMBL" id="GFN75923.1"/>
    </source>
</evidence>
<keyword evidence="15" id="KW-1185">Reference proteome</keyword>
<dbReference type="AlphaFoldDB" id="A0AAV3Y1S6"/>
<keyword evidence="8 13" id="KW-0472">Membrane</keyword>
<feature type="transmembrane region" description="Helical" evidence="13">
    <location>
        <begin position="96"/>
        <end position="117"/>
    </location>
</feature>
<proteinExistence type="inferred from homology"/>
<protein>
    <submittedName>
        <fullName evidence="14">Degenerin unc-8</fullName>
    </submittedName>
</protein>
<evidence type="ECO:0000256" key="4">
    <source>
        <dbReference type="ARBA" id="ARBA00022692"/>
    </source>
</evidence>
<evidence type="ECO:0000256" key="10">
    <source>
        <dbReference type="ARBA" id="ARBA00023303"/>
    </source>
</evidence>
<keyword evidence="10 11" id="KW-0407">Ion channel</keyword>
<comment type="similarity">
    <text evidence="11">Belongs to the amiloride-sensitive sodium channel (TC 1.A.6) family.</text>
</comment>
<accession>A0AAV3Y1S6</accession>
<evidence type="ECO:0000256" key="8">
    <source>
        <dbReference type="ARBA" id="ARBA00023136"/>
    </source>
</evidence>
<feature type="region of interest" description="Disordered" evidence="12">
    <location>
        <begin position="1"/>
        <end position="64"/>
    </location>
</feature>
<dbReference type="Pfam" id="PF00858">
    <property type="entry name" value="ASC"/>
    <property type="match status" value="1"/>
</dbReference>
<evidence type="ECO:0000313" key="15">
    <source>
        <dbReference type="Proteomes" id="UP000735302"/>
    </source>
</evidence>
<evidence type="ECO:0000256" key="3">
    <source>
        <dbReference type="ARBA" id="ARBA00022461"/>
    </source>
</evidence>
<dbReference type="GO" id="GO:0005272">
    <property type="term" value="F:sodium channel activity"/>
    <property type="evidence" value="ECO:0007669"/>
    <property type="project" value="UniProtKB-KW"/>
</dbReference>
<evidence type="ECO:0000256" key="2">
    <source>
        <dbReference type="ARBA" id="ARBA00022448"/>
    </source>
</evidence>
<evidence type="ECO:0000256" key="9">
    <source>
        <dbReference type="ARBA" id="ARBA00023201"/>
    </source>
</evidence>
<evidence type="ECO:0000256" key="13">
    <source>
        <dbReference type="SAM" id="Phobius"/>
    </source>
</evidence>
<keyword evidence="4 11" id="KW-0812">Transmembrane</keyword>
<evidence type="ECO:0000256" key="6">
    <source>
        <dbReference type="ARBA" id="ARBA00023053"/>
    </source>
</evidence>
<dbReference type="GO" id="GO:0016020">
    <property type="term" value="C:membrane"/>
    <property type="evidence" value="ECO:0007669"/>
    <property type="project" value="UniProtKB-SubCell"/>
</dbReference>
<gene>
    <name evidence="14" type="ORF">PoB_000242900</name>
</gene>
<keyword evidence="2 11" id="KW-0813">Transport</keyword>
<evidence type="ECO:0000256" key="7">
    <source>
        <dbReference type="ARBA" id="ARBA00023065"/>
    </source>
</evidence>
<evidence type="ECO:0000256" key="12">
    <source>
        <dbReference type="SAM" id="MobiDB-lite"/>
    </source>
</evidence>